<dbReference type="InterPro" id="IPR002509">
    <property type="entry name" value="NODB_dom"/>
</dbReference>
<dbReference type="AlphaFoldDB" id="A0A1I1DH19"/>
<dbReference type="InterPro" id="IPR051398">
    <property type="entry name" value="Polysacch_Deacetylase"/>
</dbReference>
<dbReference type="SUPFAM" id="SSF88713">
    <property type="entry name" value="Glycoside hydrolase/deacetylase"/>
    <property type="match status" value="1"/>
</dbReference>
<comment type="subcellular location">
    <subcellularLocation>
        <location evidence="1">Secreted</location>
    </subcellularLocation>
</comment>
<keyword evidence="5" id="KW-1185">Reference proteome</keyword>
<reference evidence="4 5" key="1">
    <citation type="submission" date="2016-10" db="EMBL/GenBank/DDBJ databases">
        <authorList>
            <person name="de Groot N.N."/>
        </authorList>
    </citation>
    <scope>NUCLEOTIDE SEQUENCE [LARGE SCALE GENOMIC DNA]</scope>
    <source>
        <strain evidence="4 5">DSM 6793</strain>
    </source>
</reference>
<dbReference type="OrthoDB" id="1446101at2"/>
<evidence type="ECO:0000313" key="5">
    <source>
        <dbReference type="Proteomes" id="UP000199514"/>
    </source>
</evidence>
<dbReference type="STRING" id="927664.SAMN05421780_101186"/>
<feature type="domain" description="NodB homology" evidence="3">
    <location>
        <begin position="88"/>
        <end position="341"/>
    </location>
</feature>
<dbReference type="GO" id="GO:0005576">
    <property type="term" value="C:extracellular region"/>
    <property type="evidence" value="ECO:0007669"/>
    <property type="project" value="UniProtKB-SubCell"/>
</dbReference>
<dbReference type="GO" id="GO:0016810">
    <property type="term" value="F:hydrolase activity, acting on carbon-nitrogen (but not peptide) bonds"/>
    <property type="evidence" value="ECO:0007669"/>
    <property type="project" value="InterPro"/>
</dbReference>
<protein>
    <submittedName>
        <fullName evidence="4">Polysaccharide deacetylase</fullName>
    </submittedName>
</protein>
<proteinExistence type="predicted"/>
<dbReference type="InterPro" id="IPR011330">
    <property type="entry name" value="Glyco_hydro/deAcase_b/a-brl"/>
</dbReference>
<dbReference type="Gene3D" id="3.20.20.370">
    <property type="entry name" value="Glycoside hydrolase/deacetylase"/>
    <property type="match status" value="1"/>
</dbReference>
<keyword evidence="2" id="KW-0732">Signal</keyword>
<dbReference type="Pfam" id="PF01522">
    <property type="entry name" value="Polysacc_deac_1"/>
    <property type="match status" value="1"/>
</dbReference>
<dbReference type="PANTHER" id="PTHR34216:SF3">
    <property type="entry name" value="POLY-BETA-1,6-N-ACETYL-D-GLUCOSAMINE N-DEACETYLASE"/>
    <property type="match status" value="1"/>
</dbReference>
<name>A0A1I1DH19_9BACT</name>
<dbReference type="CDD" id="cd10918">
    <property type="entry name" value="CE4_NodB_like_5s_6s"/>
    <property type="match status" value="1"/>
</dbReference>
<evidence type="ECO:0000313" key="4">
    <source>
        <dbReference type="EMBL" id="SFB73706.1"/>
    </source>
</evidence>
<sequence length="341" mass="39389">MKSTIYKISFIATAIPIRLLASVTGQKAIFPFYHLISDDNVAHIKHLYPVRSTKAFEKDLDFFLKNYNPVELDVFFKLAKSGKFPKKNIFLLTFDDGLSQFYDVIAPILQRKGVPAICFLNSAFIDNKDLFFRYKASLLIDKIINKPLSLTQEKEIRKIFVDNSILIRDNTQAILSIDYAKRSLLDDCANILALDFSDYLNTQKPYLSSNQIQELRNKGFEFGAHSIDHPLYSQLDQAEQIRQTKISVNDISESFNIQQRLFSFPFSDVGVKKDFFDTIFDTSHSIADITFGCSGLKKDICNLNIQRIPIEIEQFSAKQIVYGEYWYYILKMLVNKNVLKR</sequence>
<evidence type="ECO:0000256" key="2">
    <source>
        <dbReference type="ARBA" id="ARBA00022729"/>
    </source>
</evidence>
<accession>A0A1I1DH19</accession>
<dbReference type="PANTHER" id="PTHR34216">
    <property type="match status" value="1"/>
</dbReference>
<evidence type="ECO:0000256" key="1">
    <source>
        <dbReference type="ARBA" id="ARBA00004613"/>
    </source>
</evidence>
<dbReference type="PROSITE" id="PS51677">
    <property type="entry name" value="NODB"/>
    <property type="match status" value="1"/>
</dbReference>
<organism evidence="4 5">
    <name type="scientific">Flexibacter flexilis DSM 6793</name>
    <dbReference type="NCBI Taxonomy" id="927664"/>
    <lineage>
        <taxon>Bacteria</taxon>
        <taxon>Pseudomonadati</taxon>
        <taxon>Bacteroidota</taxon>
        <taxon>Cytophagia</taxon>
        <taxon>Cytophagales</taxon>
        <taxon>Flexibacteraceae</taxon>
        <taxon>Flexibacter</taxon>
    </lineage>
</organism>
<gene>
    <name evidence="4" type="ORF">SAMN05421780_101186</name>
</gene>
<dbReference type="Proteomes" id="UP000199514">
    <property type="component" value="Unassembled WGS sequence"/>
</dbReference>
<dbReference type="GO" id="GO:0005975">
    <property type="term" value="P:carbohydrate metabolic process"/>
    <property type="evidence" value="ECO:0007669"/>
    <property type="project" value="InterPro"/>
</dbReference>
<dbReference type="RefSeq" id="WP_091505874.1">
    <property type="nucleotide sequence ID" value="NZ_FOLE01000001.1"/>
</dbReference>
<dbReference type="EMBL" id="FOLE01000001">
    <property type="protein sequence ID" value="SFB73706.1"/>
    <property type="molecule type" value="Genomic_DNA"/>
</dbReference>
<evidence type="ECO:0000259" key="3">
    <source>
        <dbReference type="PROSITE" id="PS51677"/>
    </source>
</evidence>